<dbReference type="InParanoid" id="A0A4S2MK57"/>
<protein>
    <submittedName>
        <fullName evidence="1">Uncharacterized protein</fullName>
    </submittedName>
</protein>
<proteinExistence type="predicted"/>
<organism evidence="1 2">
    <name type="scientific">Ascodesmis nigricans</name>
    <dbReference type="NCBI Taxonomy" id="341454"/>
    <lineage>
        <taxon>Eukaryota</taxon>
        <taxon>Fungi</taxon>
        <taxon>Dikarya</taxon>
        <taxon>Ascomycota</taxon>
        <taxon>Pezizomycotina</taxon>
        <taxon>Pezizomycetes</taxon>
        <taxon>Pezizales</taxon>
        <taxon>Ascodesmidaceae</taxon>
        <taxon>Ascodesmis</taxon>
    </lineage>
</organism>
<name>A0A4S2MK57_9PEZI</name>
<accession>A0A4S2MK57</accession>
<reference evidence="1 2" key="1">
    <citation type="submission" date="2019-04" db="EMBL/GenBank/DDBJ databases">
        <title>Comparative genomics and transcriptomics to analyze fruiting body development in filamentous ascomycetes.</title>
        <authorList>
            <consortium name="DOE Joint Genome Institute"/>
            <person name="Lutkenhaus R."/>
            <person name="Traeger S."/>
            <person name="Breuer J."/>
            <person name="Kuo A."/>
            <person name="Lipzen A."/>
            <person name="Pangilinan J."/>
            <person name="Dilworth D."/>
            <person name="Sandor L."/>
            <person name="Poggeler S."/>
            <person name="Barry K."/>
            <person name="Grigoriev I.V."/>
            <person name="Nowrousian M."/>
        </authorList>
    </citation>
    <scope>NUCLEOTIDE SEQUENCE [LARGE SCALE GENOMIC DNA]</scope>
    <source>
        <strain evidence="1 2">CBS 389.68</strain>
    </source>
</reference>
<gene>
    <name evidence="1" type="ORF">EX30DRAFT_202093</name>
</gene>
<dbReference type="Proteomes" id="UP000298138">
    <property type="component" value="Unassembled WGS sequence"/>
</dbReference>
<dbReference type="AlphaFoldDB" id="A0A4S2MK57"/>
<keyword evidence="2" id="KW-1185">Reference proteome</keyword>
<evidence type="ECO:0000313" key="1">
    <source>
        <dbReference type="EMBL" id="TGZ77371.1"/>
    </source>
</evidence>
<dbReference type="EMBL" id="ML220154">
    <property type="protein sequence ID" value="TGZ77371.1"/>
    <property type="molecule type" value="Genomic_DNA"/>
</dbReference>
<evidence type="ECO:0000313" key="2">
    <source>
        <dbReference type="Proteomes" id="UP000298138"/>
    </source>
</evidence>
<sequence length="90" mass="10519">MVRSTVHAGVTVSTQPPFVLHRHLTIHTVYSLLHLITTKEKRLYTIHCPIISHHLIVPSLLTQIFSHVSIHPRTHQFTTPHTHKLWYKHN</sequence>